<name>A0A6P6KE65_CARAU</name>
<organism evidence="2 3">
    <name type="scientific">Carassius auratus</name>
    <name type="common">Goldfish</name>
    <dbReference type="NCBI Taxonomy" id="7957"/>
    <lineage>
        <taxon>Eukaryota</taxon>
        <taxon>Metazoa</taxon>
        <taxon>Chordata</taxon>
        <taxon>Craniata</taxon>
        <taxon>Vertebrata</taxon>
        <taxon>Euteleostomi</taxon>
        <taxon>Actinopterygii</taxon>
        <taxon>Neopterygii</taxon>
        <taxon>Teleostei</taxon>
        <taxon>Ostariophysi</taxon>
        <taxon>Cypriniformes</taxon>
        <taxon>Cyprinidae</taxon>
        <taxon>Cyprininae</taxon>
        <taxon>Carassius</taxon>
    </lineage>
</organism>
<dbReference type="Proteomes" id="UP000515129">
    <property type="component" value="Chromosome 32"/>
</dbReference>
<dbReference type="Pfam" id="PF14854">
    <property type="entry name" value="LURAP"/>
    <property type="match status" value="1"/>
</dbReference>
<reference evidence="3" key="1">
    <citation type="submission" date="2025-08" db="UniProtKB">
        <authorList>
            <consortium name="RefSeq"/>
        </authorList>
    </citation>
    <scope>IDENTIFICATION</scope>
    <source>
        <strain evidence="3">Wakin</strain>
        <tissue evidence="3">Muscle</tissue>
    </source>
</reference>
<feature type="compositionally biased region" description="Basic and acidic residues" evidence="1">
    <location>
        <begin position="142"/>
        <end position="155"/>
    </location>
</feature>
<proteinExistence type="predicted"/>
<dbReference type="PANTHER" id="PTHR33767:SF1">
    <property type="entry name" value="LEUCINE RICH ADAPTOR PROTEIN 1-LIKE"/>
    <property type="match status" value="1"/>
</dbReference>
<dbReference type="InterPro" id="IPR037443">
    <property type="entry name" value="LURAP1"/>
</dbReference>
<dbReference type="PANTHER" id="PTHR33767">
    <property type="entry name" value="LEUCINE RICH ADAPTOR PROTEIN 1-LIKE"/>
    <property type="match status" value="1"/>
</dbReference>
<dbReference type="InterPro" id="IPR039499">
    <property type="entry name" value="LURA1/LRA25"/>
</dbReference>
<accession>A0A6P6KE65</accession>
<protein>
    <submittedName>
        <fullName evidence="3">Leucine rich adaptor protein 1-like</fullName>
    </submittedName>
</protein>
<dbReference type="GeneID" id="113051255"/>
<dbReference type="OrthoDB" id="6508726at2759"/>
<gene>
    <name evidence="3" type="primary">LOC113051255</name>
</gene>
<feature type="region of interest" description="Disordered" evidence="1">
    <location>
        <begin position="140"/>
        <end position="166"/>
    </location>
</feature>
<evidence type="ECO:0000256" key="1">
    <source>
        <dbReference type="SAM" id="MobiDB-lite"/>
    </source>
</evidence>
<dbReference type="RefSeq" id="XP_026070594.1">
    <property type="nucleotide sequence ID" value="XM_026214809.1"/>
</dbReference>
<dbReference type="AlphaFoldDB" id="A0A6P6KE65"/>
<keyword evidence="2" id="KW-1185">Reference proteome</keyword>
<sequence>MRMKMEDLPDFRDVENKLGRKVPESLIRSFAGEPFRGSETRERTDDLQTLHNKISFLRQQMAHLRSIDVTLMHQLLSINEGIESLRWVLEERGGGASREGSVTDSLCSLSEGAESERGSCSDGLDGISLGSYLDTLGEDDLERSSPADLSDHETFTRSPPRPRVDTDEYYCFG</sequence>
<evidence type="ECO:0000313" key="3">
    <source>
        <dbReference type="RefSeq" id="XP_026070594.1"/>
    </source>
</evidence>
<evidence type="ECO:0000313" key="2">
    <source>
        <dbReference type="Proteomes" id="UP000515129"/>
    </source>
</evidence>
<dbReference type="GO" id="GO:0043123">
    <property type="term" value="P:positive regulation of canonical NF-kappaB signal transduction"/>
    <property type="evidence" value="ECO:0007669"/>
    <property type="project" value="InterPro"/>
</dbReference>
<dbReference type="KEGG" id="caua:113051255"/>